<dbReference type="PaxDb" id="880073-Calab_2588"/>
<dbReference type="InterPro" id="IPR049083">
    <property type="entry name" value="TACO1_YebC_N"/>
</dbReference>
<evidence type="ECO:0000313" key="12">
    <source>
        <dbReference type="Proteomes" id="UP000183868"/>
    </source>
</evidence>
<dbReference type="EMBL" id="CP018099">
    <property type="protein sequence ID" value="APF18170.1"/>
    <property type="molecule type" value="Genomic_DNA"/>
</dbReference>
<dbReference type="InterPro" id="IPR026564">
    <property type="entry name" value="Transcrip_reg_TACO1-like_dom3"/>
</dbReference>
<reference evidence="10 11" key="1">
    <citation type="submission" date="2011-09" db="EMBL/GenBank/DDBJ databases">
        <title>The permanent draft genome of Caldithrix abyssi DSM 13497.</title>
        <authorList>
            <consortium name="US DOE Joint Genome Institute (JGI-PGF)"/>
            <person name="Lucas S."/>
            <person name="Han J."/>
            <person name="Lapidus A."/>
            <person name="Bruce D."/>
            <person name="Goodwin L."/>
            <person name="Pitluck S."/>
            <person name="Peters L."/>
            <person name="Kyrpides N."/>
            <person name="Mavromatis K."/>
            <person name="Ivanova N."/>
            <person name="Mikhailova N."/>
            <person name="Chertkov O."/>
            <person name="Detter J.C."/>
            <person name="Tapia R."/>
            <person name="Han C."/>
            <person name="Land M."/>
            <person name="Hauser L."/>
            <person name="Markowitz V."/>
            <person name="Cheng J.-F."/>
            <person name="Hugenholtz P."/>
            <person name="Woyke T."/>
            <person name="Wu D."/>
            <person name="Spring S."/>
            <person name="Brambilla E."/>
            <person name="Klenk H.-P."/>
            <person name="Eisen J.A."/>
        </authorList>
    </citation>
    <scope>NUCLEOTIDE SEQUENCE [LARGE SCALE GENOMIC DNA]</scope>
    <source>
        <strain evidence="10 11">DSM 13497</strain>
    </source>
</reference>
<gene>
    <name evidence="9" type="ORF">Cabys_1421</name>
    <name evidence="10" type="ORF">Calab_2588</name>
</gene>
<evidence type="ECO:0000256" key="3">
    <source>
        <dbReference type="ARBA" id="ARBA00023015"/>
    </source>
</evidence>
<comment type="subcellular location">
    <subcellularLocation>
        <location evidence="6">Cytoplasm</location>
    </subcellularLocation>
</comment>
<name>H1XP83_CALAY</name>
<dbReference type="RefSeq" id="WP_006929466.1">
    <property type="nucleotide sequence ID" value="NZ_CM001402.1"/>
</dbReference>
<evidence type="ECO:0000256" key="4">
    <source>
        <dbReference type="ARBA" id="ARBA00023125"/>
    </source>
</evidence>
<dbReference type="eggNOG" id="COG0217">
    <property type="taxonomic scope" value="Bacteria"/>
</dbReference>
<dbReference type="HAMAP" id="MF_00693">
    <property type="entry name" value="Transcrip_reg_TACO1"/>
    <property type="match status" value="1"/>
</dbReference>
<reference evidence="9 12" key="2">
    <citation type="submission" date="2016-11" db="EMBL/GenBank/DDBJ databases">
        <title>Genomic analysis of Caldithrix abyssi and proposal of a novel bacterial phylum Caldithrichaeota.</title>
        <authorList>
            <person name="Kublanov I."/>
            <person name="Sigalova O."/>
            <person name="Gavrilov S."/>
            <person name="Lebedinsky A."/>
            <person name="Ivanova N."/>
            <person name="Daum C."/>
            <person name="Reddy T."/>
            <person name="Klenk H.P."/>
            <person name="Goker M."/>
            <person name="Reva O."/>
            <person name="Miroshnichenko M."/>
            <person name="Kyprides N."/>
            <person name="Woyke T."/>
            <person name="Gelfand M."/>
        </authorList>
    </citation>
    <scope>NUCLEOTIDE SEQUENCE [LARGE SCALE GENOMIC DNA]</scope>
    <source>
        <strain evidence="9 12">LF13</strain>
    </source>
</reference>
<evidence type="ECO:0000256" key="5">
    <source>
        <dbReference type="ARBA" id="ARBA00023163"/>
    </source>
</evidence>
<dbReference type="InterPro" id="IPR017856">
    <property type="entry name" value="Integrase-like_N"/>
</dbReference>
<dbReference type="SUPFAM" id="SSF75625">
    <property type="entry name" value="YebC-like"/>
    <property type="match status" value="1"/>
</dbReference>
<feature type="domain" description="TACO1/YebC-like second and third" evidence="7">
    <location>
        <begin position="82"/>
        <end position="237"/>
    </location>
</feature>
<dbReference type="FunFam" id="3.30.70.980:FF:000002">
    <property type="entry name" value="Probable transcriptional regulatory protein YebC"/>
    <property type="match status" value="1"/>
</dbReference>
<dbReference type="InterPro" id="IPR048300">
    <property type="entry name" value="TACO1_YebC-like_2nd/3rd_dom"/>
</dbReference>
<keyword evidence="2 6" id="KW-0963">Cytoplasm</keyword>
<evidence type="ECO:0000313" key="10">
    <source>
        <dbReference type="EMBL" id="EHO42198.1"/>
    </source>
</evidence>
<dbReference type="InterPro" id="IPR029072">
    <property type="entry name" value="YebC-like"/>
</dbReference>
<organism evidence="10 11">
    <name type="scientific">Caldithrix abyssi DSM 13497</name>
    <dbReference type="NCBI Taxonomy" id="880073"/>
    <lineage>
        <taxon>Bacteria</taxon>
        <taxon>Pseudomonadati</taxon>
        <taxon>Calditrichota</taxon>
        <taxon>Calditrichia</taxon>
        <taxon>Calditrichales</taxon>
        <taxon>Calditrichaceae</taxon>
        <taxon>Caldithrix</taxon>
    </lineage>
</organism>
<evidence type="ECO:0000259" key="8">
    <source>
        <dbReference type="Pfam" id="PF20772"/>
    </source>
</evidence>
<dbReference type="KEGG" id="caby:Cabys_1421"/>
<dbReference type="OrthoDB" id="9781053at2"/>
<keyword evidence="3 6" id="KW-0805">Transcription regulation</keyword>
<evidence type="ECO:0000313" key="9">
    <source>
        <dbReference type="EMBL" id="APF18170.1"/>
    </source>
</evidence>
<dbReference type="Proteomes" id="UP000183868">
    <property type="component" value="Chromosome"/>
</dbReference>
<dbReference type="FunCoup" id="H1XP83">
    <property type="interactions" value="522"/>
</dbReference>
<evidence type="ECO:0000259" key="7">
    <source>
        <dbReference type="Pfam" id="PF01709"/>
    </source>
</evidence>
<sequence length="251" mass="28289">MSGHSKWHSIKHKKARVDAQRGRIFTKIIKEITVAARLGGGDPEANPRLRVAIAQAKAANMPAKNIDNAIRKGTGELPGVVYEDVTYEGYGPGGVAVFVEAVTDNKNRTVAEMRHLFSKYGGNLGENGSVAWIFERKGLIRVPREQYTEEDLLEIALECGAEDMQTTDEFYEIYTSFEDFHKVRNAFEEKNIAMESAELTMIPQNTIKIEGKTAEQMLKLLEVLDEHDDVQNVYSNFEMEDAEMERLVSKE</sequence>
<dbReference type="PANTHER" id="PTHR12532:SF6">
    <property type="entry name" value="TRANSCRIPTIONAL REGULATORY PROTEIN YEBC-RELATED"/>
    <property type="match status" value="1"/>
</dbReference>
<dbReference type="Pfam" id="PF20772">
    <property type="entry name" value="TACO1_YebC_N"/>
    <property type="match status" value="1"/>
</dbReference>
<dbReference type="GO" id="GO:0006355">
    <property type="term" value="P:regulation of DNA-templated transcription"/>
    <property type="evidence" value="ECO:0007669"/>
    <property type="project" value="UniProtKB-UniRule"/>
</dbReference>
<keyword evidence="5 6" id="KW-0804">Transcription</keyword>
<proteinExistence type="inferred from homology"/>
<dbReference type="HOGENOM" id="CLU_062974_2_2_0"/>
<evidence type="ECO:0000256" key="2">
    <source>
        <dbReference type="ARBA" id="ARBA00022490"/>
    </source>
</evidence>
<dbReference type="PANTHER" id="PTHR12532">
    <property type="entry name" value="TRANSLATIONAL ACTIVATOR OF CYTOCHROME C OXIDASE 1"/>
    <property type="match status" value="1"/>
</dbReference>
<dbReference type="FunFam" id="1.10.10.200:FF:000002">
    <property type="entry name" value="Probable transcriptional regulatory protein CLM62_37755"/>
    <property type="match status" value="1"/>
</dbReference>
<protein>
    <recommendedName>
        <fullName evidence="6">Probable transcriptional regulatory protein Cabys_1421</fullName>
    </recommendedName>
</protein>
<feature type="domain" description="TACO1/YebC-like N-terminal" evidence="8">
    <location>
        <begin position="5"/>
        <end position="76"/>
    </location>
</feature>
<dbReference type="InParanoid" id="H1XP83"/>
<dbReference type="STRING" id="880073.Cabys_1421"/>
<dbReference type="NCBIfam" id="NF009044">
    <property type="entry name" value="PRK12378.1"/>
    <property type="match status" value="1"/>
</dbReference>
<evidence type="ECO:0000256" key="6">
    <source>
        <dbReference type="HAMAP-Rule" id="MF_00693"/>
    </source>
</evidence>
<accession>H1XP83</accession>
<comment type="similarity">
    <text evidence="1 6">Belongs to the TACO1 family.</text>
</comment>
<dbReference type="NCBIfam" id="TIGR01033">
    <property type="entry name" value="YebC/PmpR family DNA-binding transcriptional regulator"/>
    <property type="match status" value="1"/>
</dbReference>
<dbReference type="EMBL" id="CM001402">
    <property type="protein sequence ID" value="EHO42198.1"/>
    <property type="molecule type" value="Genomic_DNA"/>
</dbReference>
<dbReference type="Proteomes" id="UP000004671">
    <property type="component" value="Chromosome"/>
</dbReference>
<dbReference type="NCBIfam" id="NF001030">
    <property type="entry name" value="PRK00110.1"/>
    <property type="match status" value="1"/>
</dbReference>
<dbReference type="Gene3D" id="1.10.10.200">
    <property type="match status" value="1"/>
</dbReference>
<dbReference type="GO" id="GO:0003677">
    <property type="term" value="F:DNA binding"/>
    <property type="evidence" value="ECO:0007669"/>
    <property type="project" value="UniProtKB-UniRule"/>
</dbReference>
<keyword evidence="11" id="KW-1185">Reference proteome</keyword>
<dbReference type="Gene3D" id="3.30.70.980">
    <property type="match status" value="2"/>
</dbReference>
<dbReference type="Pfam" id="PF01709">
    <property type="entry name" value="Transcrip_reg"/>
    <property type="match status" value="1"/>
</dbReference>
<dbReference type="AlphaFoldDB" id="H1XP83"/>
<evidence type="ECO:0000256" key="1">
    <source>
        <dbReference type="ARBA" id="ARBA00008724"/>
    </source>
</evidence>
<evidence type="ECO:0000313" key="11">
    <source>
        <dbReference type="Proteomes" id="UP000004671"/>
    </source>
</evidence>
<keyword evidence="4 6" id="KW-0238">DNA-binding</keyword>
<dbReference type="GO" id="GO:0005829">
    <property type="term" value="C:cytosol"/>
    <property type="evidence" value="ECO:0007669"/>
    <property type="project" value="TreeGrafter"/>
</dbReference>
<dbReference type="InterPro" id="IPR002876">
    <property type="entry name" value="Transcrip_reg_TACO1-like"/>
</dbReference>